<reference evidence="1 2" key="2">
    <citation type="journal article" date="2015" name="Eukaryot. Cell">
        <title>Asexual propagation of a virulent clone complex in a human and feline outbreak of sporotrichosis.</title>
        <authorList>
            <person name="Teixeira Mde M."/>
            <person name="Rodrigues A.M."/>
            <person name="Tsui C.K."/>
            <person name="de Almeida L.G."/>
            <person name="Van Diepeningen A.D."/>
            <person name="van den Ende B.G."/>
            <person name="Fernandes G.F."/>
            <person name="Kano R."/>
            <person name="Hamelin R.C."/>
            <person name="Lopes-Bezerra L.M."/>
            <person name="Vasconcelos A.T."/>
            <person name="de Hoog S."/>
            <person name="de Camargo Z.P."/>
            <person name="Felipe M.S."/>
        </authorList>
    </citation>
    <scope>NUCLEOTIDE SEQUENCE [LARGE SCALE GENOMIC DNA]</scope>
    <source>
        <strain evidence="1 2">1099-18</strain>
    </source>
</reference>
<gene>
    <name evidence="1" type="ORF">SPSK_09926</name>
</gene>
<dbReference type="GeneID" id="27671770"/>
<evidence type="ECO:0000313" key="1">
    <source>
        <dbReference type="EMBL" id="KJR84300.1"/>
    </source>
</evidence>
<reference evidence="1 2" key="1">
    <citation type="journal article" date="2014" name="BMC Genomics">
        <title>Comparative genomics of the major fungal agents of human and animal Sporotrichosis: Sporothrix schenckii and Sporothrix brasiliensis.</title>
        <authorList>
            <person name="Teixeira M.M."/>
            <person name="de Almeida L.G."/>
            <person name="Kubitschek-Barreira P."/>
            <person name="Alves F.L."/>
            <person name="Kioshima E.S."/>
            <person name="Abadio A.K."/>
            <person name="Fernandes L."/>
            <person name="Derengowski L.S."/>
            <person name="Ferreira K.S."/>
            <person name="Souza R.C."/>
            <person name="Ruiz J.C."/>
            <person name="de Andrade N.C."/>
            <person name="Paes H.C."/>
            <person name="Nicola A.M."/>
            <person name="Albuquerque P."/>
            <person name="Gerber A.L."/>
            <person name="Martins V.P."/>
            <person name="Peconick L.D."/>
            <person name="Neto A.V."/>
            <person name="Chaucanez C.B."/>
            <person name="Silva P.A."/>
            <person name="Cunha O.L."/>
            <person name="de Oliveira F.F."/>
            <person name="dos Santos T.C."/>
            <person name="Barros A.L."/>
            <person name="Soares M.A."/>
            <person name="de Oliveira L.M."/>
            <person name="Marini M.M."/>
            <person name="Villalobos-Duno H."/>
            <person name="Cunha M.M."/>
            <person name="de Hoog S."/>
            <person name="da Silveira J.F."/>
            <person name="Henrissat B."/>
            <person name="Nino-Vega G.A."/>
            <person name="Cisalpino P.S."/>
            <person name="Mora-Montes H.M."/>
            <person name="Almeida S.R."/>
            <person name="Stajich J.E."/>
            <person name="Lopes-Bezerra L.M."/>
            <person name="Vasconcelos A.T."/>
            <person name="Felipe M.S."/>
        </authorList>
    </citation>
    <scope>NUCLEOTIDE SEQUENCE [LARGE SCALE GENOMIC DNA]</scope>
    <source>
        <strain evidence="1 2">1099-18</strain>
    </source>
</reference>
<sequence>MNGRRVRQRVKTAPWVWRPSRQNGTIEWPTGRGRKSKILEGMRFAIVKSSRGQSQREVSRSMYLFRQKQSPVVHRGQALYIQPYGVGGEILGPKRMVKALGGSSLGLVGILVIRGMQSMYRSMLKGSIISSVSADNSEQSLLSCLVLEGLTPTIDKKIKTHNQRWSTQHIA</sequence>
<proteinExistence type="predicted"/>
<dbReference type="Proteomes" id="UP000033710">
    <property type="component" value="Unassembled WGS sequence"/>
</dbReference>
<name>A0A0F2M670_SPOSC</name>
<dbReference type="KEGG" id="ssck:SPSK_09926"/>
<dbReference type="VEuPathDB" id="FungiDB:SPSK_09926"/>
<dbReference type="AlphaFoldDB" id="A0A0F2M670"/>
<accession>A0A0F2M670</accession>
<organism evidence="1 2">
    <name type="scientific">Sporothrix schenckii 1099-18</name>
    <dbReference type="NCBI Taxonomy" id="1397361"/>
    <lineage>
        <taxon>Eukaryota</taxon>
        <taxon>Fungi</taxon>
        <taxon>Dikarya</taxon>
        <taxon>Ascomycota</taxon>
        <taxon>Pezizomycotina</taxon>
        <taxon>Sordariomycetes</taxon>
        <taxon>Sordariomycetidae</taxon>
        <taxon>Ophiostomatales</taxon>
        <taxon>Ophiostomataceae</taxon>
        <taxon>Sporothrix</taxon>
    </lineage>
</organism>
<protein>
    <submittedName>
        <fullName evidence="1">Uncharacterized protein</fullName>
    </submittedName>
</protein>
<comment type="caution">
    <text evidence="1">The sequence shown here is derived from an EMBL/GenBank/DDBJ whole genome shotgun (WGS) entry which is preliminary data.</text>
</comment>
<dbReference type="RefSeq" id="XP_016586976.1">
    <property type="nucleotide sequence ID" value="XM_016736493.1"/>
</dbReference>
<evidence type="ECO:0000313" key="2">
    <source>
        <dbReference type="Proteomes" id="UP000033710"/>
    </source>
</evidence>
<dbReference type="EMBL" id="AXCR01000007">
    <property type="protein sequence ID" value="KJR84300.1"/>
    <property type="molecule type" value="Genomic_DNA"/>
</dbReference>